<evidence type="ECO:0000313" key="5">
    <source>
        <dbReference type="Proteomes" id="UP000051166"/>
    </source>
</evidence>
<dbReference type="EMBL" id="AZFQ01000055">
    <property type="protein sequence ID" value="KRL96746.1"/>
    <property type="molecule type" value="Genomic_DNA"/>
</dbReference>
<dbReference type="GeneID" id="98309242"/>
<dbReference type="OrthoDB" id="9803916at2"/>
<dbReference type="SMART" id="SM00849">
    <property type="entry name" value="Lactamase_B"/>
    <property type="match status" value="1"/>
</dbReference>
<keyword evidence="1 4" id="KW-0540">Nuclease</keyword>
<comment type="caution">
    <text evidence="4">The sequence shown here is derived from an EMBL/GenBank/DDBJ whole genome shotgun (WGS) entry which is preliminary data.</text>
</comment>
<dbReference type="STRING" id="1423801.FD50_GL002025"/>
<dbReference type="InterPro" id="IPR042173">
    <property type="entry name" value="RNase_J_2"/>
</dbReference>
<feature type="domain" description="Metallo-beta-lactamase" evidence="3">
    <location>
        <begin position="15"/>
        <end position="207"/>
    </location>
</feature>
<name>A0A0R1UZ97_9LACO</name>
<protein>
    <submittedName>
        <fullName evidence="4">Exonuclease of the beta-lactamase fold protein</fullName>
    </submittedName>
</protein>
<gene>
    <name evidence="4" type="ORF">FD50_GL002025</name>
</gene>
<dbReference type="AlphaFoldDB" id="A0A0R1UZ97"/>
<dbReference type="PATRIC" id="fig|1423801.4.peg.2069"/>
<dbReference type="SUPFAM" id="SSF56281">
    <property type="entry name" value="Metallo-hydrolase/oxidoreductase"/>
    <property type="match status" value="1"/>
</dbReference>
<keyword evidence="1 4" id="KW-0269">Exonuclease</keyword>
<dbReference type="PANTHER" id="PTHR43694">
    <property type="entry name" value="RIBONUCLEASE J"/>
    <property type="match status" value="1"/>
</dbReference>
<evidence type="ECO:0000259" key="3">
    <source>
        <dbReference type="SMART" id="SM00849"/>
    </source>
</evidence>
<dbReference type="GO" id="GO:0003723">
    <property type="term" value="F:RNA binding"/>
    <property type="evidence" value="ECO:0007669"/>
    <property type="project" value="UniProtKB-KW"/>
</dbReference>
<dbReference type="Gene3D" id="3.60.15.10">
    <property type="entry name" value="Ribonuclease Z/Hydroxyacylglutathione hydrolase-like"/>
    <property type="match status" value="1"/>
</dbReference>
<dbReference type="RefSeq" id="WP_056961939.1">
    <property type="nucleotide sequence ID" value="NZ_AZFQ01000055.1"/>
</dbReference>
<evidence type="ECO:0000313" key="4">
    <source>
        <dbReference type="EMBL" id="KRL96746.1"/>
    </source>
</evidence>
<dbReference type="InterPro" id="IPR036866">
    <property type="entry name" value="RibonucZ/Hydroxyglut_hydro"/>
</dbReference>
<dbReference type="Gene3D" id="3.40.50.10710">
    <property type="entry name" value="Metallo-hydrolase/oxidoreductase"/>
    <property type="match status" value="1"/>
</dbReference>
<keyword evidence="1 4" id="KW-0378">Hydrolase</keyword>
<dbReference type="PANTHER" id="PTHR43694:SF1">
    <property type="entry name" value="RIBONUCLEASE J"/>
    <property type="match status" value="1"/>
</dbReference>
<proteinExistence type="predicted"/>
<sequence>MTTTVKFLNGLRTIGGNIVEICTENARVITDFGLVANTSIADPDEMLAKHILPDIPELFGKKAHRKYQAEAIFITHLHLDHTAALAYLRSDIPVYVSRQTYHLYRSLAAQGMALALNINFQVFDYEEPVRVGDLTVTGYQSDHDVYGAAALLISDGRHFFGNSGDVRLNGPHRSHVDHWMHIFRQLKLDLFMLEGTSFTTNPVEQGVTNTGEQCCLEKFKTALRNSSELIVISPYLRNIERLFELNQAALVMQRPIVWEAAYAEVLRDFYSDIPIYVLADKKGGGRIAEGLIPVTPTVVNHNKRYFCVQNSFERLQFLARFSNFTYLHCNSDPLGIYDPHYHTLTAFLTHHQAALLDIGVSGHATQQEICKIAQVVHAKQTAMWHSFHPERAVEALKQTELNSLLPEYSKEYRFE</sequence>
<evidence type="ECO:0000256" key="2">
    <source>
        <dbReference type="ARBA" id="ARBA00022884"/>
    </source>
</evidence>
<dbReference type="GO" id="GO:0004527">
    <property type="term" value="F:exonuclease activity"/>
    <property type="evidence" value="ECO:0007669"/>
    <property type="project" value="UniProtKB-KW"/>
</dbReference>
<dbReference type="Pfam" id="PF12706">
    <property type="entry name" value="Lactamase_B_2"/>
    <property type="match status" value="1"/>
</dbReference>
<dbReference type="Proteomes" id="UP000051166">
    <property type="component" value="Unassembled WGS sequence"/>
</dbReference>
<keyword evidence="5" id="KW-1185">Reference proteome</keyword>
<reference evidence="4 5" key="1">
    <citation type="journal article" date="2015" name="Genome Announc.">
        <title>Expanding the biotechnology potential of lactobacilli through comparative genomics of 213 strains and associated genera.</title>
        <authorList>
            <person name="Sun Z."/>
            <person name="Harris H.M."/>
            <person name="McCann A."/>
            <person name="Guo C."/>
            <person name="Argimon S."/>
            <person name="Zhang W."/>
            <person name="Yang X."/>
            <person name="Jeffery I.B."/>
            <person name="Cooney J.C."/>
            <person name="Kagawa T.F."/>
            <person name="Liu W."/>
            <person name="Song Y."/>
            <person name="Salvetti E."/>
            <person name="Wrobel A."/>
            <person name="Rasinkangas P."/>
            <person name="Parkhill J."/>
            <person name="Rea M.C."/>
            <person name="O'Sullivan O."/>
            <person name="Ritari J."/>
            <person name="Douillard F.P."/>
            <person name="Paul Ross R."/>
            <person name="Yang R."/>
            <person name="Briner A.E."/>
            <person name="Felis G.E."/>
            <person name="de Vos W.M."/>
            <person name="Barrangou R."/>
            <person name="Klaenhammer T.R."/>
            <person name="Caufield P.W."/>
            <person name="Cui Y."/>
            <person name="Zhang H."/>
            <person name="O'Toole P.W."/>
        </authorList>
    </citation>
    <scope>NUCLEOTIDE SEQUENCE [LARGE SCALE GENOMIC DNA]</scope>
    <source>
        <strain evidence="4 5">DSM 16230</strain>
    </source>
</reference>
<accession>A0A0R1UZ97</accession>
<dbReference type="InterPro" id="IPR001279">
    <property type="entry name" value="Metallo-B-lactamas"/>
</dbReference>
<evidence type="ECO:0000256" key="1">
    <source>
        <dbReference type="ARBA" id="ARBA00022839"/>
    </source>
</evidence>
<keyword evidence="2" id="KW-0694">RNA-binding</keyword>
<organism evidence="4 5">
    <name type="scientific">Liquorilactobacillus satsumensis DSM 16230 = JCM 12392</name>
    <dbReference type="NCBI Taxonomy" id="1423801"/>
    <lineage>
        <taxon>Bacteria</taxon>
        <taxon>Bacillati</taxon>
        <taxon>Bacillota</taxon>
        <taxon>Bacilli</taxon>
        <taxon>Lactobacillales</taxon>
        <taxon>Lactobacillaceae</taxon>
        <taxon>Liquorilactobacillus</taxon>
    </lineage>
</organism>